<dbReference type="CDD" id="cd20707">
    <property type="entry name" value="MIX_III"/>
    <property type="match status" value="1"/>
</dbReference>
<dbReference type="EMBL" id="FOHV01000046">
    <property type="protein sequence ID" value="SET60637.1"/>
    <property type="molecule type" value="Genomic_DNA"/>
</dbReference>
<dbReference type="RefSeq" id="WP_093322551.1">
    <property type="nucleotide sequence ID" value="NZ_FOHV01000046.1"/>
</dbReference>
<dbReference type="STRING" id="1123402.SAMN02583745_02860"/>
<feature type="transmembrane region" description="Helical" evidence="1">
    <location>
        <begin position="846"/>
        <end position="863"/>
    </location>
</feature>
<evidence type="ECO:0000259" key="2">
    <source>
        <dbReference type="Pfam" id="PF20249"/>
    </source>
</evidence>
<reference evidence="4" key="1">
    <citation type="submission" date="2016-10" db="EMBL/GenBank/DDBJ databases">
        <authorList>
            <person name="Varghese N."/>
            <person name="Submissions S."/>
        </authorList>
    </citation>
    <scope>NUCLEOTIDE SEQUENCE [LARGE SCALE GENOMIC DNA]</scope>
    <source>
        <strain evidence="4">DSM 18579</strain>
    </source>
</reference>
<gene>
    <name evidence="3" type="ORF">SAMN02583745_02860</name>
</gene>
<evidence type="ECO:0000313" key="3">
    <source>
        <dbReference type="EMBL" id="SET60637.1"/>
    </source>
</evidence>
<dbReference type="Proteomes" id="UP000242642">
    <property type="component" value="Unassembled WGS sequence"/>
</dbReference>
<protein>
    <recommendedName>
        <fullName evidence="2">Toxin VasX N-terminal region domain-containing protein</fullName>
    </recommendedName>
</protein>
<dbReference type="AlphaFoldDB" id="A0A1I0FSL9"/>
<feature type="transmembrane region" description="Helical" evidence="1">
    <location>
        <begin position="822"/>
        <end position="840"/>
    </location>
</feature>
<organism evidence="3 4">
    <name type="scientific">Thorsellia anophelis DSM 18579</name>
    <dbReference type="NCBI Taxonomy" id="1123402"/>
    <lineage>
        <taxon>Bacteria</taxon>
        <taxon>Pseudomonadati</taxon>
        <taxon>Pseudomonadota</taxon>
        <taxon>Gammaproteobacteria</taxon>
        <taxon>Enterobacterales</taxon>
        <taxon>Thorselliaceae</taxon>
        <taxon>Thorsellia</taxon>
    </lineage>
</organism>
<dbReference type="InterPro" id="IPR046864">
    <property type="entry name" value="VasX_N"/>
</dbReference>
<feature type="transmembrane region" description="Helical" evidence="1">
    <location>
        <begin position="785"/>
        <end position="806"/>
    </location>
</feature>
<dbReference type="NCBIfam" id="NF041559">
    <property type="entry name" value="BTH_I2691_fam"/>
    <property type="match status" value="1"/>
</dbReference>
<accession>A0A1I0FSL9</accession>
<dbReference type="Pfam" id="PF20249">
    <property type="entry name" value="VasX_N"/>
    <property type="match status" value="1"/>
</dbReference>
<feature type="domain" description="Toxin VasX N-terminal region" evidence="2">
    <location>
        <begin position="3"/>
        <end position="161"/>
    </location>
</feature>
<name>A0A1I0FSL9_9GAMM</name>
<keyword evidence="1" id="KW-1133">Transmembrane helix</keyword>
<keyword evidence="4" id="KW-1185">Reference proteome</keyword>
<keyword evidence="1" id="KW-0812">Transmembrane</keyword>
<evidence type="ECO:0000313" key="4">
    <source>
        <dbReference type="Proteomes" id="UP000242642"/>
    </source>
</evidence>
<keyword evidence="1" id="KW-0472">Membrane</keyword>
<dbReference type="OrthoDB" id="6178961at2"/>
<dbReference type="InterPro" id="IPR048126">
    <property type="entry name" value="Toxin_VasX"/>
</dbReference>
<sequence>MQCNFCHREGLAILPMRAALIPHNSQFTFLPQNIEMPVDAQGETNYTATLLKEGYLYIFNEKNQEWISYYCTPNGYYSLLPPNSTEFKSSLLAKNEPCSDNPLEQARSRLITLPMDNYCNRYGVFWLAWSPISWTTDMMVRNSSPIIYQTFMQKFDMDEWINSNQTFNTLPITQSQSYLNDSLIKPPQKVPLHIKNWHFFKIQQITDLINSAEQLSPKRAAMIVLQDPTSMAIDLCTLSEERIQSFRTGTIKRQRKLNVTGFVDSLKSYLRMESEKDVFQRLTRTAPYNSSITDIDTNRDPDFEALSNKYGADIYGKDEETKLRYFEEYNALMISKLIDQKFAFVDRFMQIKGKTNQDFFNEAESNYQSKWKDYSQYYNQSAADSFKLSFQAEFDIFEIKMIQPLKNMHTAWLASSSICHFFKHNFDASAENYTLHSGAIYTELIMACCAGMQDKIPPNGKLVDDYIYKEMVKDPRDPNNYIARAGYLNNEEWIKKIGELIDSADPWTSIPWQGFFDAYKLVVDQLRLNESNIIITLARYTTVFAGHFTKFIEDFAHGVGKKLNGLLMFINTIEGKSLIIIDETMTRTQAITKTAMIIHENNPVSPKERRQLLLFDSISDELAKLKLFGLTNDENVKVRYVGRIDLKALSAFRKAYGTMSLVTYGKKMAHFIDSGLPSWQRIIDKLSVNFKNFSWDHSNAKEISHTNVKAGIFSILIQSYILIATIKADNGHLMKLGDPGIRFAGNLMIAASTAIGTMESYVNNMSKINPEYKPPLRIFKTGGKFFNLGAKIGAVGAFVVAVLDFIKGYKLWEDGYKSESKALFVSGLGGALIGAAVFGFFVGPLIFVGIILLIGSAVYLFFYQQDAMQKWLERSILGVIQNDSVTMFPTMEMEIDALNELVG</sequence>
<evidence type="ECO:0000256" key="1">
    <source>
        <dbReference type="SAM" id="Phobius"/>
    </source>
</evidence>
<proteinExistence type="predicted"/>